<protein>
    <submittedName>
        <fullName evidence="1">Putative glutamine amidotransferase</fullName>
    </submittedName>
</protein>
<keyword evidence="2" id="KW-1185">Reference proteome</keyword>
<sequence>MNKPVIALSGNILFDDSGPFRGYHRSYVNDDYVRSVENAGGLPIILPFTQNEQNPADILGICNGLILTGGHDVAPLGFGAEPLQGIGDIFPERDSFDFLLIKEAMRLKLPILGICRGHQIINVYNGGTLYQDLKYDKNCTIKHSQNQRPELGTHTVTLDKNSKLADIIGKTELVTNSFHHQTINKVGNFLKIIGTAKDGTIEALEHTEYPWLLSVQFHPEMMSAVSDDIKKIFTAFIIAAKRGL</sequence>
<dbReference type="InterPro" id="IPR029062">
    <property type="entry name" value="Class_I_gatase-like"/>
</dbReference>
<dbReference type="PANTHER" id="PTHR43235:SF1">
    <property type="entry name" value="GLUTAMINE AMIDOTRANSFERASE PB2B2.05-RELATED"/>
    <property type="match status" value="1"/>
</dbReference>
<dbReference type="AlphaFoldDB" id="A0A840UNP9"/>
<name>A0A840UNP9_9FIRM</name>
<dbReference type="PRINTS" id="PR00096">
    <property type="entry name" value="GATASE"/>
</dbReference>
<dbReference type="Pfam" id="PF07722">
    <property type="entry name" value="Peptidase_C26"/>
    <property type="match status" value="1"/>
</dbReference>
<evidence type="ECO:0000313" key="1">
    <source>
        <dbReference type="EMBL" id="MBB5337527.1"/>
    </source>
</evidence>
<dbReference type="EMBL" id="JACHFH010000056">
    <property type="protein sequence ID" value="MBB5337527.1"/>
    <property type="molecule type" value="Genomic_DNA"/>
</dbReference>
<dbReference type="GO" id="GO:0006598">
    <property type="term" value="P:polyamine catabolic process"/>
    <property type="evidence" value="ECO:0007669"/>
    <property type="project" value="TreeGrafter"/>
</dbReference>
<dbReference type="SUPFAM" id="SSF52317">
    <property type="entry name" value="Class I glutamine amidotransferase-like"/>
    <property type="match status" value="1"/>
</dbReference>
<comment type="caution">
    <text evidence="1">The sequence shown here is derived from an EMBL/GenBank/DDBJ whole genome shotgun (WGS) entry which is preliminary data.</text>
</comment>
<dbReference type="PANTHER" id="PTHR43235">
    <property type="entry name" value="GLUTAMINE AMIDOTRANSFERASE PB2B2.05-RELATED"/>
    <property type="match status" value="1"/>
</dbReference>
<dbReference type="GO" id="GO:0033969">
    <property type="term" value="F:gamma-glutamyl-gamma-aminobutyrate hydrolase activity"/>
    <property type="evidence" value="ECO:0007669"/>
    <property type="project" value="TreeGrafter"/>
</dbReference>
<proteinExistence type="predicted"/>
<dbReference type="CDD" id="cd01745">
    <property type="entry name" value="GATase1_2"/>
    <property type="match status" value="1"/>
</dbReference>
<dbReference type="Proteomes" id="UP000559117">
    <property type="component" value="Unassembled WGS sequence"/>
</dbReference>
<organism evidence="1 2">
    <name type="scientific">Pectinatus brassicae</name>
    <dbReference type="NCBI Taxonomy" id="862415"/>
    <lineage>
        <taxon>Bacteria</taxon>
        <taxon>Bacillati</taxon>
        <taxon>Bacillota</taxon>
        <taxon>Negativicutes</taxon>
        <taxon>Selenomonadales</taxon>
        <taxon>Selenomonadaceae</taxon>
        <taxon>Pectinatus</taxon>
    </lineage>
</organism>
<reference evidence="1 2" key="1">
    <citation type="submission" date="2020-08" db="EMBL/GenBank/DDBJ databases">
        <title>Genomic Encyclopedia of Type Strains, Phase IV (KMG-IV): sequencing the most valuable type-strain genomes for metagenomic binning, comparative biology and taxonomic classification.</title>
        <authorList>
            <person name="Goeker M."/>
        </authorList>
    </citation>
    <scope>NUCLEOTIDE SEQUENCE [LARGE SCALE GENOMIC DNA]</scope>
    <source>
        <strain evidence="1 2">DSM 24661</strain>
    </source>
</reference>
<keyword evidence="1" id="KW-0315">Glutamine amidotransferase</keyword>
<dbReference type="GO" id="GO:0005829">
    <property type="term" value="C:cytosol"/>
    <property type="evidence" value="ECO:0007669"/>
    <property type="project" value="TreeGrafter"/>
</dbReference>
<dbReference type="RefSeq" id="WP_183863409.1">
    <property type="nucleotide sequence ID" value="NZ_JACHFH010000056.1"/>
</dbReference>
<evidence type="ECO:0000313" key="2">
    <source>
        <dbReference type="Proteomes" id="UP000559117"/>
    </source>
</evidence>
<dbReference type="InterPro" id="IPR044668">
    <property type="entry name" value="PuuD-like"/>
</dbReference>
<dbReference type="InterPro" id="IPR011697">
    <property type="entry name" value="Peptidase_C26"/>
</dbReference>
<dbReference type="PROSITE" id="PS51273">
    <property type="entry name" value="GATASE_TYPE_1"/>
    <property type="match status" value="1"/>
</dbReference>
<dbReference type="Gene3D" id="3.40.50.880">
    <property type="match status" value="1"/>
</dbReference>
<gene>
    <name evidence="1" type="ORF">HNR32_002689</name>
</gene>
<keyword evidence="1" id="KW-0808">Transferase</keyword>
<dbReference type="GO" id="GO:0016740">
    <property type="term" value="F:transferase activity"/>
    <property type="evidence" value="ECO:0007669"/>
    <property type="project" value="UniProtKB-KW"/>
</dbReference>
<accession>A0A840UNP9</accession>